<proteinExistence type="inferred from homology"/>
<protein>
    <submittedName>
        <fullName evidence="3">Short-chain dehydrogenase</fullName>
    </submittedName>
</protein>
<comment type="similarity">
    <text evidence="1">Belongs to the short-chain dehydrogenases/reductases (SDR) family.</text>
</comment>
<evidence type="ECO:0000256" key="2">
    <source>
        <dbReference type="ARBA" id="ARBA00023002"/>
    </source>
</evidence>
<dbReference type="InterPro" id="IPR002347">
    <property type="entry name" value="SDR_fam"/>
</dbReference>
<accession>A0A154L8D7</accession>
<dbReference type="PANTHER" id="PTHR42760:SF133">
    <property type="entry name" value="3-OXOACYL-[ACYL-CARRIER-PROTEIN] REDUCTASE"/>
    <property type="match status" value="1"/>
</dbReference>
<sequence length="269" mass="28081">MSDHKMFQLPDPAQEFAQKRIVVTGGTKGTGKAVFERMMAGGGTLITAARGEKPDDIASDCYVQADLSTTAGVEKLAAAARERMGGVDILIHVLGGSSNPSGGFAVIDDAGWEKELNLNLMSAVRLDRCLVPEMIARGSGIVVHTSSIQRRLPLFDATTAYAAAKAALTTYSKVLSKEVGPKGVRVNAVAPGWIYTDASKAMVERIAEGGGISEEAARQSILDALGGIPLGRPAQPEEVAELIAFLASDRASSIHGAEYTIDGGTVPTV</sequence>
<dbReference type="AlphaFoldDB" id="A0A154L8D7"/>
<dbReference type="NCBIfam" id="NF005095">
    <property type="entry name" value="PRK06523.1"/>
    <property type="match status" value="1"/>
</dbReference>
<dbReference type="Pfam" id="PF13561">
    <property type="entry name" value="adh_short_C2"/>
    <property type="match status" value="1"/>
</dbReference>
<dbReference type="Proteomes" id="UP000076335">
    <property type="component" value="Unassembled WGS sequence"/>
</dbReference>
<name>A0A154L8D7_9PROT</name>
<dbReference type="EMBL" id="LPVY01000005">
    <property type="protein sequence ID" value="KZB66987.1"/>
    <property type="molecule type" value="Genomic_DNA"/>
</dbReference>
<dbReference type="InterPro" id="IPR036291">
    <property type="entry name" value="NAD(P)-bd_dom_sf"/>
</dbReference>
<evidence type="ECO:0000313" key="3">
    <source>
        <dbReference type="EMBL" id="KZB66987.1"/>
    </source>
</evidence>
<dbReference type="PANTHER" id="PTHR42760">
    <property type="entry name" value="SHORT-CHAIN DEHYDROGENASES/REDUCTASES FAMILY MEMBER"/>
    <property type="match status" value="1"/>
</dbReference>
<dbReference type="PRINTS" id="PR00080">
    <property type="entry name" value="SDRFAMILY"/>
</dbReference>
<dbReference type="PROSITE" id="PS00061">
    <property type="entry name" value="ADH_SHORT"/>
    <property type="match status" value="1"/>
</dbReference>
<evidence type="ECO:0000256" key="1">
    <source>
        <dbReference type="ARBA" id="ARBA00006484"/>
    </source>
</evidence>
<gene>
    <name evidence="3" type="ORF">AUP42_15830</name>
</gene>
<evidence type="ECO:0000313" key="4">
    <source>
        <dbReference type="Proteomes" id="UP000076335"/>
    </source>
</evidence>
<dbReference type="FunFam" id="3.40.50.720:FF:000084">
    <property type="entry name" value="Short-chain dehydrogenase reductase"/>
    <property type="match status" value="1"/>
</dbReference>
<dbReference type="Gene3D" id="3.40.50.720">
    <property type="entry name" value="NAD(P)-binding Rossmann-like Domain"/>
    <property type="match status" value="1"/>
</dbReference>
<reference evidence="3 4" key="1">
    <citation type="submission" date="2015-12" db="EMBL/GenBank/DDBJ databases">
        <title>Genome sequence of Thalassospira lucentensis MCCC 1A02072.</title>
        <authorList>
            <person name="Lu L."/>
            <person name="Lai Q."/>
            <person name="Shao Z."/>
            <person name="Qian P."/>
        </authorList>
    </citation>
    <scope>NUCLEOTIDE SEQUENCE [LARGE SCALE GENOMIC DNA]</scope>
    <source>
        <strain evidence="3 4">MCCC 1A02072</strain>
    </source>
</reference>
<organism evidence="3 4">
    <name type="scientific">Thalassospira lucentensis</name>
    <dbReference type="NCBI Taxonomy" id="168935"/>
    <lineage>
        <taxon>Bacteria</taxon>
        <taxon>Pseudomonadati</taxon>
        <taxon>Pseudomonadota</taxon>
        <taxon>Alphaproteobacteria</taxon>
        <taxon>Rhodospirillales</taxon>
        <taxon>Thalassospiraceae</taxon>
        <taxon>Thalassospira</taxon>
    </lineage>
</organism>
<dbReference type="GO" id="GO:0016616">
    <property type="term" value="F:oxidoreductase activity, acting on the CH-OH group of donors, NAD or NADP as acceptor"/>
    <property type="evidence" value="ECO:0007669"/>
    <property type="project" value="TreeGrafter"/>
</dbReference>
<comment type="caution">
    <text evidence="3">The sequence shown here is derived from an EMBL/GenBank/DDBJ whole genome shotgun (WGS) entry which is preliminary data.</text>
</comment>
<dbReference type="SUPFAM" id="SSF51735">
    <property type="entry name" value="NAD(P)-binding Rossmann-fold domains"/>
    <property type="match status" value="1"/>
</dbReference>
<dbReference type="PRINTS" id="PR00081">
    <property type="entry name" value="GDHRDH"/>
</dbReference>
<dbReference type="InterPro" id="IPR020904">
    <property type="entry name" value="Sc_DH/Rdtase_CS"/>
</dbReference>
<keyword evidence="2" id="KW-0560">Oxidoreductase</keyword>